<evidence type="ECO:0000256" key="1">
    <source>
        <dbReference type="SAM" id="MobiDB-lite"/>
    </source>
</evidence>
<organism evidence="3 4">
    <name type="scientific">Aureliella helgolandensis</name>
    <dbReference type="NCBI Taxonomy" id="2527968"/>
    <lineage>
        <taxon>Bacteria</taxon>
        <taxon>Pseudomonadati</taxon>
        <taxon>Planctomycetota</taxon>
        <taxon>Planctomycetia</taxon>
        <taxon>Pirellulales</taxon>
        <taxon>Pirellulaceae</taxon>
        <taxon>Aureliella</taxon>
    </lineage>
</organism>
<accession>A0A518G0B1</accession>
<proteinExistence type="predicted"/>
<dbReference type="Proteomes" id="UP000318017">
    <property type="component" value="Chromosome"/>
</dbReference>
<dbReference type="SUPFAM" id="SSF54001">
    <property type="entry name" value="Cysteine proteinases"/>
    <property type="match status" value="1"/>
</dbReference>
<name>A0A518G0B1_9BACT</name>
<dbReference type="EMBL" id="CP036298">
    <property type="protein sequence ID" value="QDV22042.1"/>
    <property type="molecule type" value="Genomic_DNA"/>
</dbReference>
<dbReference type="RefSeq" id="WP_145072951.1">
    <property type="nucleotide sequence ID" value="NZ_CP036298.1"/>
</dbReference>
<evidence type="ECO:0000259" key="2">
    <source>
        <dbReference type="SMART" id="SM00460"/>
    </source>
</evidence>
<evidence type="ECO:0000313" key="4">
    <source>
        <dbReference type="Proteomes" id="UP000318017"/>
    </source>
</evidence>
<dbReference type="KEGG" id="ahel:Q31a_03210"/>
<dbReference type="PANTHER" id="PTHR33490">
    <property type="entry name" value="BLR5614 PROTEIN-RELATED"/>
    <property type="match status" value="1"/>
</dbReference>
<dbReference type="OrthoDB" id="9804872at2"/>
<feature type="region of interest" description="Disordered" evidence="1">
    <location>
        <begin position="44"/>
        <end position="67"/>
    </location>
</feature>
<feature type="domain" description="Transglutaminase-like" evidence="2">
    <location>
        <begin position="240"/>
        <end position="297"/>
    </location>
</feature>
<protein>
    <submittedName>
        <fullName evidence="3">Transglutaminase-like superfamily protein</fullName>
    </submittedName>
</protein>
<dbReference type="PANTHER" id="PTHR33490:SF3">
    <property type="entry name" value="CONSERVED INTEGRAL MEMBRANE PROTEIN"/>
    <property type="match status" value="1"/>
</dbReference>
<dbReference type="Pfam" id="PF01841">
    <property type="entry name" value="Transglut_core"/>
    <property type="match status" value="1"/>
</dbReference>
<dbReference type="SMART" id="SM00460">
    <property type="entry name" value="TGc"/>
    <property type="match status" value="1"/>
</dbReference>
<reference evidence="3 4" key="1">
    <citation type="submission" date="2019-02" db="EMBL/GenBank/DDBJ databases">
        <title>Deep-cultivation of Planctomycetes and their phenomic and genomic characterization uncovers novel biology.</title>
        <authorList>
            <person name="Wiegand S."/>
            <person name="Jogler M."/>
            <person name="Boedeker C."/>
            <person name="Pinto D."/>
            <person name="Vollmers J."/>
            <person name="Rivas-Marin E."/>
            <person name="Kohn T."/>
            <person name="Peeters S.H."/>
            <person name="Heuer A."/>
            <person name="Rast P."/>
            <person name="Oberbeckmann S."/>
            <person name="Bunk B."/>
            <person name="Jeske O."/>
            <person name="Meyerdierks A."/>
            <person name="Storesund J.E."/>
            <person name="Kallscheuer N."/>
            <person name="Luecker S."/>
            <person name="Lage O.M."/>
            <person name="Pohl T."/>
            <person name="Merkel B.J."/>
            <person name="Hornburger P."/>
            <person name="Mueller R.-W."/>
            <person name="Bruemmer F."/>
            <person name="Labrenz M."/>
            <person name="Spormann A.M."/>
            <person name="Op den Camp H."/>
            <person name="Overmann J."/>
            <person name="Amann R."/>
            <person name="Jetten M.S.M."/>
            <person name="Mascher T."/>
            <person name="Medema M.H."/>
            <person name="Devos D.P."/>
            <person name="Kaster A.-K."/>
            <person name="Ovreas L."/>
            <person name="Rohde M."/>
            <person name="Galperin M.Y."/>
            <person name="Jogler C."/>
        </authorList>
    </citation>
    <scope>NUCLEOTIDE SEQUENCE [LARGE SCALE GENOMIC DNA]</scope>
    <source>
        <strain evidence="3 4">Q31a</strain>
    </source>
</reference>
<keyword evidence="4" id="KW-1185">Reference proteome</keyword>
<gene>
    <name evidence="3" type="ORF">Q31a_03210</name>
</gene>
<sequence length="376" mass="41899">MPFCIARASAHPIHLQRQLFLVAMLCSTLLTFAQRPALAQSISESGSEAGARPLASETDNAETDAPAPLQMVAPKTLEMLIGVKVTSGSGNMLSTLATTVFPTPWPEQTVEILQVNMPANFRHDFRELPGGNQQLLMFAPVIPGNSTVEGTIRVRIQKSHIVGPEETTEFVIPRRIRRDLGLYIKDSPFIESSISEIRKIVKEIEASEPLTDWKKIEMMYDWVRENIAYERGDLKTVREALRDGTGDCEEMTSTFVALCRAARVPARCVWLPNHCYPEFYLEDKEGQGYWFPCQVAGTRNFGSMPEYLPILQKGDRFKVPEQTEVQRYLADYLSSKKVLGKGTPRVEFVRQLLGDAAAIPAPDLNGAANRSEEAAP</sequence>
<dbReference type="Gene3D" id="3.10.620.30">
    <property type="match status" value="1"/>
</dbReference>
<evidence type="ECO:0000313" key="3">
    <source>
        <dbReference type="EMBL" id="QDV22042.1"/>
    </source>
</evidence>
<dbReference type="InterPro" id="IPR002931">
    <property type="entry name" value="Transglutaminase-like"/>
</dbReference>
<dbReference type="AlphaFoldDB" id="A0A518G0B1"/>
<dbReference type="InterPro" id="IPR038765">
    <property type="entry name" value="Papain-like_cys_pep_sf"/>
</dbReference>